<dbReference type="InterPro" id="IPR046523">
    <property type="entry name" value="UTP20_dom"/>
</dbReference>
<dbReference type="InterPro" id="IPR057525">
    <property type="entry name" value="UTP20_C"/>
</dbReference>
<feature type="region of interest" description="Disordered" evidence="1">
    <location>
        <begin position="1083"/>
        <end position="1105"/>
    </location>
</feature>
<dbReference type="SUPFAM" id="SSF48371">
    <property type="entry name" value="ARM repeat"/>
    <property type="match status" value="2"/>
</dbReference>
<feature type="compositionally biased region" description="Acidic residues" evidence="1">
    <location>
        <begin position="1900"/>
        <end position="1912"/>
    </location>
</feature>
<feature type="region of interest" description="Disordered" evidence="1">
    <location>
        <begin position="2050"/>
        <end position="2074"/>
    </location>
</feature>
<dbReference type="Proteomes" id="UP000297245">
    <property type="component" value="Unassembled WGS sequence"/>
</dbReference>
<dbReference type="PANTHER" id="PTHR17695">
    <property type="entry name" value="SMALL SUBUNIT PROCESSOME COMPONENT 20 HOMOLOG"/>
    <property type="match status" value="1"/>
</dbReference>
<evidence type="ECO:0000259" key="2">
    <source>
        <dbReference type="Pfam" id="PF07539"/>
    </source>
</evidence>
<evidence type="ECO:0000256" key="1">
    <source>
        <dbReference type="SAM" id="MobiDB-lite"/>
    </source>
</evidence>
<dbReference type="PANTHER" id="PTHR17695:SF11">
    <property type="entry name" value="SMALL SUBUNIT PROCESSOME COMPONENT 20 HOMOLOG"/>
    <property type="match status" value="1"/>
</dbReference>
<dbReference type="OrthoDB" id="360653at2759"/>
<feature type="domain" description="U3 small nucleolar RNA-associated protein 20" evidence="3">
    <location>
        <begin position="1135"/>
        <end position="1359"/>
    </location>
</feature>
<reference evidence="5 6" key="1">
    <citation type="journal article" date="2019" name="Nat. Ecol. Evol.">
        <title>Megaphylogeny resolves global patterns of mushroom evolution.</title>
        <authorList>
            <person name="Varga T."/>
            <person name="Krizsan K."/>
            <person name="Foldi C."/>
            <person name="Dima B."/>
            <person name="Sanchez-Garcia M."/>
            <person name="Sanchez-Ramirez S."/>
            <person name="Szollosi G.J."/>
            <person name="Szarkandi J.G."/>
            <person name="Papp V."/>
            <person name="Albert L."/>
            <person name="Andreopoulos W."/>
            <person name="Angelini C."/>
            <person name="Antonin V."/>
            <person name="Barry K.W."/>
            <person name="Bougher N.L."/>
            <person name="Buchanan P."/>
            <person name="Buyck B."/>
            <person name="Bense V."/>
            <person name="Catcheside P."/>
            <person name="Chovatia M."/>
            <person name="Cooper J."/>
            <person name="Damon W."/>
            <person name="Desjardin D."/>
            <person name="Finy P."/>
            <person name="Geml J."/>
            <person name="Haridas S."/>
            <person name="Hughes K."/>
            <person name="Justo A."/>
            <person name="Karasinski D."/>
            <person name="Kautmanova I."/>
            <person name="Kiss B."/>
            <person name="Kocsube S."/>
            <person name="Kotiranta H."/>
            <person name="LaButti K.M."/>
            <person name="Lechner B.E."/>
            <person name="Liimatainen K."/>
            <person name="Lipzen A."/>
            <person name="Lukacs Z."/>
            <person name="Mihaltcheva S."/>
            <person name="Morgado L.N."/>
            <person name="Niskanen T."/>
            <person name="Noordeloos M.E."/>
            <person name="Ohm R.A."/>
            <person name="Ortiz-Santana B."/>
            <person name="Ovrebo C."/>
            <person name="Racz N."/>
            <person name="Riley R."/>
            <person name="Savchenko A."/>
            <person name="Shiryaev A."/>
            <person name="Soop K."/>
            <person name="Spirin V."/>
            <person name="Szebenyi C."/>
            <person name="Tomsovsky M."/>
            <person name="Tulloss R.E."/>
            <person name="Uehling J."/>
            <person name="Grigoriev I.V."/>
            <person name="Vagvolgyi C."/>
            <person name="Papp T."/>
            <person name="Martin F.M."/>
            <person name="Miettinen O."/>
            <person name="Hibbett D.S."/>
            <person name="Nagy L.G."/>
        </authorList>
    </citation>
    <scope>NUCLEOTIDE SEQUENCE [LARGE SCALE GENOMIC DNA]</scope>
    <source>
        <strain evidence="5 6">CBS 962.96</strain>
    </source>
</reference>
<protein>
    <submittedName>
        <fullName evidence="5">Uncharacterized protein</fullName>
    </submittedName>
</protein>
<proteinExistence type="predicted"/>
<sequence>MLVKLADKYLNVEAEGDDFPKPAWVAGICMERLSTRPPGQWSAHVDLSSWTRLCIKQWYWSKNVIGGLVALSDIQAKNIKVVTFAEAYLALRESILSHSRALRLNSLKLLASSLVIVSNDTAEVLKRCLQGEEVSLDVQGVRERTVRIGRIAQMIKNDDEQGAELSARWLIAQLKVNLRPIWSPAATAISILSQRFGDLAWDLLFRELKAASENLGTTADHSLNEDPSEDSTNGSLDDPWEEERSWRDPSAHKLRSAVIHWTENSFYLSRLKKAESTERFDRNTYEQQLLATLRESSSLAEKHNRDLVPFFLSTAGPSADTKISRTRLNSWLTLFAKFTNPKALHSTEILYTLYTDLLSHPDRSLQSSALSCILTYKERSLVFYQEKLRLLLDDTRWRDELTLLNISDIETQDRAVVVEVVIRLLFGIMLERKGRTRGADRRSAVLTALAGCLDDELALLVDLMLKPITSRRDSAARGQTCAIQKIQEDATDKQMLGYLTLLGDVLRNLGSRLLRYWPALLGTTMDVITHAQERITVSKEATDGDDQDLEEGDIEDLASSSSSRTIRSIRQLGLKRLADFFKCPVSFDFGPWLKEGFPAFISPRLPALHMENTQAPSALLELFFVWTLDANYARFLVRYDDRVLPKIYDCLTATNVKPAVILRIFDIVDKLLALSVDDTSIAEEIVKPHISLLLSNLAVLIDRSKTIMAISTPISQRQIGTLSQIAHYSSNAAEASMLLQMFIPLLRKQAKVVPEKTKVDLLKIVGHLMRLIPELTDRDSGVYQQFYGVLSSLFQSLRSRQARLGLVGAFRDLAKIQISLQDLADLLDSLNSYSVKRLDEPDFDRRLQAFTKLNDSLCKSLSASDWLPILYNMLNFIQDPNELAIRNSSSLAMKNFIDLVGARVSVEHEQMFSRVLFPGLKNGLRSRNDLVRAEVLSVVSHAVSKCEHIDTLRDMRVLLASGDEEANFFNNIHHVQIHRRSRALRRLADLCDGHPMRNSTLNDILIPLISNYIVTTSSLDHHLVNDAITTTGRLAKHLSWSAYSTLIQKYLRLSKAKDESERVYVRTLVAILENFHFQMEEDVAQEDRDEVSEGEEEHEVDQPQNPLPQTLITAKIADAVNSRLLPSLLAYLESRDATTEDTTRIPIAIGIVKVAKHLPQASAQLQVTKLLTTTSQILRSKSQETRDLTRDTLCRIAVVLGPDFIPLVIKELRGALTRGPHLHVLATTVHHLLAQITTGEHADRFTILDECAADVAHVSAEVIFGESGKDVQAEGFKTKMREVKSSSSKGLDSFAITARLITPSRISELLAPLRSIMQETESLKVMQLVDVVLKQISSGLNANRHLVPTDLLSLCHTLISQNSRFLQQAAPRRKNLVKGDAIVQTKRQVAVSTDHFSNNSYRFVVFGLDFLHTALRRNRLDFKDKDVMSRLESMVIAVGNILYSTSSPVLISGLKVISVLIKCPLKSLDKSLPVFIRQALDILKQVGTAESDVAQTSLKCLATIFRDGPASVTVKEKELAYLLELISPDLEETSRQSTVFMVIRAIVSRKFVVPEIYDLMEKVSEIMVTNQSPQVQELCRGVLLQFLLDYPQGKGRLKSQMTFLAKNLSYVYESGRKSVMEILGAIIAKFQLGLINEYAELLFVALVMAIANDDSAKCREMAAELVKSLIQRLGDEKRKAFLGHLHKWAEPLGQEKLVRVSAQVYGIATEALKEEIEPHMSVIVQDVNAILQHGSEQLDAINERDDGDAMDVDVETDWQASYYSLIVLSKLAKFFPDLITQSKEIDWKLIVDHLLFPHAWVRTASCRLLGTLFGATEVRAPTSEPEPESEYNPVKFLPFSKSGMKVIAGKLCTQLKSEHLDEALSLQIVKCLFFIGKCFALVPFPEQRTANDEDAGKQIEDEEDESGQEESSDNTGNDLPWLFSKLSYQVRSALIARRNRSSSKTNWFHQPLSIIRWFAAMASHLEASVLERFLVHILSPVYRIIEDDTVHDSKMEELKSLSTELQDLVQSKVGTTKFSLVYSQIRQGVAKVRRERKEARVLQVAMDPQAAANRKMSRNMVKKESRKRKGREFA</sequence>
<feature type="region of interest" description="Disordered" evidence="1">
    <location>
        <begin position="217"/>
        <end position="244"/>
    </location>
</feature>
<dbReference type="InterPro" id="IPR016024">
    <property type="entry name" value="ARM-type_fold"/>
</dbReference>
<dbReference type="EMBL" id="ML179050">
    <property type="protein sequence ID" value="THV05319.1"/>
    <property type="molecule type" value="Genomic_DNA"/>
</dbReference>
<evidence type="ECO:0000313" key="6">
    <source>
        <dbReference type="Proteomes" id="UP000297245"/>
    </source>
</evidence>
<name>A0A4S8MRT1_DENBC</name>
<dbReference type="Pfam" id="PF20416">
    <property type="entry name" value="UTP20"/>
    <property type="match status" value="1"/>
</dbReference>
<keyword evidence="6" id="KW-1185">Reference proteome</keyword>
<feature type="compositionally biased region" description="Basic and acidic residues" evidence="1">
    <location>
        <begin position="1890"/>
        <end position="1899"/>
    </location>
</feature>
<feature type="region of interest" description="Disordered" evidence="1">
    <location>
        <begin position="1890"/>
        <end position="1918"/>
    </location>
</feature>
<dbReference type="InterPro" id="IPR011989">
    <property type="entry name" value="ARM-like"/>
</dbReference>
<organism evidence="5 6">
    <name type="scientific">Dendrothele bispora (strain CBS 962.96)</name>
    <dbReference type="NCBI Taxonomy" id="1314807"/>
    <lineage>
        <taxon>Eukaryota</taxon>
        <taxon>Fungi</taxon>
        <taxon>Dikarya</taxon>
        <taxon>Basidiomycota</taxon>
        <taxon>Agaricomycotina</taxon>
        <taxon>Agaricomycetes</taxon>
        <taxon>Agaricomycetidae</taxon>
        <taxon>Agaricales</taxon>
        <taxon>Agaricales incertae sedis</taxon>
        <taxon>Dendrothele</taxon>
    </lineage>
</organism>
<gene>
    <name evidence="5" type="ORF">K435DRAFT_120793</name>
</gene>
<dbReference type="Pfam" id="PF07539">
    <property type="entry name" value="UTP20_N"/>
    <property type="match status" value="1"/>
</dbReference>
<dbReference type="Pfam" id="PF23099">
    <property type="entry name" value="UTP20_C"/>
    <property type="match status" value="1"/>
</dbReference>
<dbReference type="InterPro" id="IPR052575">
    <property type="entry name" value="SSU_processome_comp_20"/>
</dbReference>
<evidence type="ECO:0000259" key="3">
    <source>
        <dbReference type="Pfam" id="PF20416"/>
    </source>
</evidence>
<dbReference type="GO" id="GO:0032040">
    <property type="term" value="C:small-subunit processome"/>
    <property type="evidence" value="ECO:0007669"/>
    <property type="project" value="TreeGrafter"/>
</dbReference>
<feature type="domain" description="U3 small nucleolar RNA-associated protein 20 C-terminal" evidence="4">
    <location>
        <begin position="1800"/>
        <end position="2069"/>
    </location>
</feature>
<evidence type="ECO:0000313" key="5">
    <source>
        <dbReference type="EMBL" id="THV05319.1"/>
    </source>
</evidence>
<feature type="domain" description="U3 small nucleolar RNA-associated protein 20 N-terminal" evidence="2">
    <location>
        <begin position="322"/>
        <end position="928"/>
    </location>
</feature>
<evidence type="ECO:0000259" key="4">
    <source>
        <dbReference type="Pfam" id="PF23099"/>
    </source>
</evidence>
<dbReference type="InterPro" id="IPR011430">
    <property type="entry name" value="UTP20_N"/>
</dbReference>
<dbReference type="GO" id="GO:0030686">
    <property type="term" value="C:90S preribosome"/>
    <property type="evidence" value="ECO:0007669"/>
    <property type="project" value="TreeGrafter"/>
</dbReference>
<dbReference type="Gene3D" id="1.25.10.10">
    <property type="entry name" value="Leucine-rich Repeat Variant"/>
    <property type="match status" value="1"/>
</dbReference>
<feature type="compositionally biased region" description="Basic residues" evidence="1">
    <location>
        <begin position="2064"/>
        <end position="2074"/>
    </location>
</feature>
<feature type="compositionally biased region" description="Acidic residues" evidence="1">
    <location>
        <begin position="1083"/>
        <end position="1099"/>
    </location>
</feature>
<accession>A0A4S8MRT1</accession>